<gene>
    <name evidence="1" type="ORF">KQX54_010802</name>
</gene>
<evidence type="ECO:0000313" key="2">
    <source>
        <dbReference type="Proteomes" id="UP000826195"/>
    </source>
</evidence>
<sequence length="79" mass="8923">MSISYRRKKLYYRKAQDDDMPRAGVGIAKEMSKVLGHNAKSSEGNCEINEKSCGMSLKTGAASRCRSNQSFRFIIDRFP</sequence>
<organism evidence="1 2">
    <name type="scientific">Cotesia glomerata</name>
    <name type="common">Lepidopteran parasitic wasp</name>
    <name type="synonym">Apanteles glomeratus</name>
    <dbReference type="NCBI Taxonomy" id="32391"/>
    <lineage>
        <taxon>Eukaryota</taxon>
        <taxon>Metazoa</taxon>
        <taxon>Ecdysozoa</taxon>
        <taxon>Arthropoda</taxon>
        <taxon>Hexapoda</taxon>
        <taxon>Insecta</taxon>
        <taxon>Pterygota</taxon>
        <taxon>Neoptera</taxon>
        <taxon>Endopterygota</taxon>
        <taxon>Hymenoptera</taxon>
        <taxon>Apocrita</taxon>
        <taxon>Ichneumonoidea</taxon>
        <taxon>Braconidae</taxon>
        <taxon>Microgastrinae</taxon>
        <taxon>Cotesia</taxon>
    </lineage>
</organism>
<comment type="caution">
    <text evidence="1">The sequence shown here is derived from an EMBL/GenBank/DDBJ whole genome shotgun (WGS) entry which is preliminary data.</text>
</comment>
<reference evidence="1 2" key="1">
    <citation type="journal article" date="2021" name="J. Hered.">
        <title>A chromosome-level genome assembly of the parasitoid wasp, Cotesia glomerata (Hymenoptera: Braconidae).</title>
        <authorList>
            <person name="Pinto B.J."/>
            <person name="Weis J.J."/>
            <person name="Gamble T."/>
            <person name="Ode P.J."/>
            <person name="Paul R."/>
            <person name="Zaspel J.M."/>
        </authorList>
    </citation>
    <scope>NUCLEOTIDE SEQUENCE [LARGE SCALE GENOMIC DNA]</scope>
    <source>
        <strain evidence="1">CgM1</strain>
    </source>
</reference>
<dbReference type="Proteomes" id="UP000826195">
    <property type="component" value="Unassembled WGS sequence"/>
</dbReference>
<proteinExistence type="predicted"/>
<protein>
    <submittedName>
        <fullName evidence="1">Uncharacterized protein</fullName>
    </submittedName>
</protein>
<keyword evidence="2" id="KW-1185">Reference proteome</keyword>
<dbReference type="EMBL" id="JAHXZJ010002237">
    <property type="protein sequence ID" value="KAH0546518.1"/>
    <property type="molecule type" value="Genomic_DNA"/>
</dbReference>
<accession>A0AAV7I771</accession>
<name>A0AAV7I771_COTGL</name>
<evidence type="ECO:0000313" key="1">
    <source>
        <dbReference type="EMBL" id="KAH0546518.1"/>
    </source>
</evidence>
<dbReference type="AlphaFoldDB" id="A0AAV7I771"/>